<keyword evidence="2" id="KW-1185">Reference proteome</keyword>
<dbReference type="KEGG" id="pacp:FAZ97_03325"/>
<protein>
    <submittedName>
        <fullName evidence="1">Uncharacterized protein</fullName>
    </submittedName>
</protein>
<evidence type="ECO:0000313" key="1">
    <source>
        <dbReference type="EMBL" id="QGZ54024.1"/>
    </source>
</evidence>
<reference evidence="1 2" key="1">
    <citation type="submission" date="2019-12" db="EMBL/GenBank/DDBJ databases">
        <title>Paraburkholderia acidiphila 7Q-K02 sp. nov and Paraburkholderia acidisoli DHF22 sp. nov., two strains isolated from forest soil.</title>
        <authorList>
            <person name="Gao Z."/>
            <person name="Qiu L."/>
        </authorList>
    </citation>
    <scope>NUCLEOTIDE SEQUENCE [LARGE SCALE GENOMIC DNA]</scope>
    <source>
        <strain evidence="1 2">7Q-K02</strain>
    </source>
</reference>
<evidence type="ECO:0000313" key="2">
    <source>
        <dbReference type="Proteomes" id="UP000434209"/>
    </source>
</evidence>
<dbReference type="OrthoDB" id="6501921at2"/>
<dbReference type="Proteomes" id="UP000434209">
    <property type="component" value="Chromosome 1"/>
</dbReference>
<dbReference type="AlphaFoldDB" id="A0A7Z2J852"/>
<gene>
    <name evidence="1" type="ORF">FAZ97_03325</name>
</gene>
<accession>A0A7Z2J852</accession>
<proteinExistence type="predicted"/>
<organism evidence="1 2">
    <name type="scientific">Paraburkholderia acidiphila</name>
    <dbReference type="NCBI Taxonomy" id="2571747"/>
    <lineage>
        <taxon>Bacteria</taxon>
        <taxon>Pseudomonadati</taxon>
        <taxon>Pseudomonadota</taxon>
        <taxon>Betaproteobacteria</taxon>
        <taxon>Burkholderiales</taxon>
        <taxon>Burkholderiaceae</taxon>
        <taxon>Paraburkholderia</taxon>
    </lineage>
</organism>
<dbReference type="RefSeq" id="WP_158757182.1">
    <property type="nucleotide sequence ID" value="NZ_CP046909.1"/>
</dbReference>
<sequence>MKRILLTTWPSAFLHRGGGEQEILLLNEFLNASGVMSDIYGPTSRSLGAYDSVIHFSMQGGSELIVDELAGAGRHLILWPNLWFVEEPGEQQIERLSRLLARFDAVVFKSHAEQAHFSRYLSLEGKEVIRIAPLISQKFRRKGKISRVFQESYGLDRYAIWPGIIEPQKNQLAAVEAFKGLDLDLVISGAIRDEAYAAECRRAAGPNVTFIPVMPFGSELHLSALAHSHLFIELSRDFPGTSALEAATMGCELVLSQSAWTVEFLADVCKQVDANDIGQIRSAVVAAMETRVGSAAGFNSLSMSDSVAPLLHYLERIE</sequence>
<name>A0A7Z2J852_9BURK</name>
<dbReference type="SUPFAM" id="SSF53756">
    <property type="entry name" value="UDP-Glycosyltransferase/glycogen phosphorylase"/>
    <property type="match status" value="1"/>
</dbReference>
<dbReference type="Gene3D" id="3.40.50.2000">
    <property type="entry name" value="Glycogen Phosphorylase B"/>
    <property type="match status" value="1"/>
</dbReference>
<dbReference type="EMBL" id="CP046909">
    <property type="protein sequence ID" value="QGZ54024.1"/>
    <property type="molecule type" value="Genomic_DNA"/>
</dbReference>